<comment type="caution">
    <text evidence="2">The sequence shown here is derived from an EMBL/GenBank/DDBJ whole genome shotgun (WGS) entry which is preliminary data.</text>
</comment>
<sequence length="402" mass="45524">MVQGLRLGIYLHDRYRGDGNFTVSNSESLNFIRRLKLADQISLAVSVTPIRDIDPENYRVVVENLGIKLFPLPGWRDLAQSIVYLPFSLGRILKAARGLIKSSDILWLRIPAVPGFFFWWLARKQRKPLIIHVAGNVLLSARTSKYKGLRLFAVKLASYALHLLIRWITCYGVVLVTGGELEKLFSTHLYPAYQLDDILLSEKNLLAPRKTKGQAKELLFVGRFDYGKGIELLVDVVEELHVDFPALRLRLAGSGPLFEPIRKKIAERGLGSYVKLLGFVPSTGPLQKLYRETDIFVLPSDSYPEGFPRVILEAWAQGLPVVATRLAGIPYRVKNEVNGVLVTPGNPKELHDALRKLLQDADLRYRLAEGGYETIRSSTFENQARRIRELLNRYYPNLGIHP</sequence>
<proteinExistence type="predicted"/>
<dbReference type="CDD" id="cd03801">
    <property type="entry name" value="GT4_PimA-like"/>
    <property type="match status" value="1"/>
</dbReference>
<reference evidence="2 3" key="1">
    <citation type="submission" date="2017-06" db="EMBL/GenBank/DDBJ databases">
        <title>Novel microbial phyla capable of carbon fixation and sulfur reduction in deep-sea sediments.</title>
        <authorList>
            <person name="Huang J."/>
            <person name="Baker B."/>
            <person name="Wang Y."/>
        </authorList>
    </citation>
    <scope>NUCLEOTIDE SEQUENCE [LARGE SCALE GENOMIC DNA]</scope>
    <source>
        <strain evidence="2">B3_TA06</strain>
    </source>
</reference>
<dbReference type="PANTHER" id="PTHR12526">
    <property type="entry name" value="GLYCOSYLTRANSFERASE"/>
    <property type="match status" value="1"/>
</dbReference>
<dbReference type="SUPFAM" id="SSF53756">
    <property type="entry name" value="UDP-Glycosyltransferase/glycogen phosphorylase"/>
    <property type="match status" value="1"/>
</dbReference>
<gene>
    <name evidence="2" type="ORF">CEE36_07630</name>
</gene>
<accession>A0A532V4F7</accession>
<dbReference type="GO" id="GO:0016757">
    <property type="term" value="F:glycosyltransferase activity"/>
    <property type="evidence" value="ECO:0007669"/>
    <property type="project" value="InterPro"/>
</dbReference>
<name>A0A532V4F7_UNCT6</name>
<dbReference type="InterPro" id="IPR001296">
    <property type="entry name" value="Glyco_trans_1"/>
</dbReference>
<dbReference type="Gene3D" id="3.40.50.2000">
    <property type="entry name" value="Glycogen Phosphorylase B"/>
    <property type="match status" value="2"/>
</dbReference>
<feature type="domain" description="Glycosyl transferase family 1" evidence="1">
    <location>
        <begin position="211"/>
        <end position="373"/>
    </location>
</feature>
<protein>
    <recommendedName>
        <fullName evidence="1">Glycosyl transferase family 1 domain-containing protein</fullName>
    </recommendedName>
</protein>
<dbReference type="Pfam" id="PF00534">
    <property type="entry name" value="Glycos_transf_1"/>
    <property type="match status" value="1"/>
</dbReference>
<evidence type="ECO:0000259" key="1">
    <source>
        <dbReference type="Pfam" id="PF00534"/>
    </source>
</evidence>
<dbReference type="AlphaFoldDB" id="A0A532V4F7"/>
<dbReference type="Proteomes" id="UP000317778">
    <property type="component" value="Unassembled WGS sequence"/>
</dbReference>
<organism evidence="2 3">
    <name type="scientific">candidate division TA06 bacterium B3_TA06</name>
    <dbReference type="NCBI Taxonomy" id="2012487"/>
    <lineage>
        <taxon>Bacteria</taxon>
        <taxon>Bacteria division TA06</taxon>
    </lineage>
</organism>
<dbReference type="EMBL" id="NJBO01000011">
    <property type="protein sequence ID" value="TKJ42085.1"/>
    <property type="molecule type" value="Genomic_DNA"/>
</dbReference>
<dbReference type="PANTHER" id="PTHR12526:SF637">
    <property type="entry name" value="GLYCOSYLTRANSFERASE EPSF-RELATED"/>
    <property type="match status" value="1"/>
</dbReference>
<evidence type="ECO:0000313" key="2">
    <source>
        <dbReference type="EMBL" id="TKJ42085.1"/>
    </source>
</evidence>
<evidence type="ECO:0000313" key="3">
    <source>
        <dbReference type="Proteomes" id="UP000317778"/>
    </source>
</evidence>